<keyword evidence="1" id="KW-0732">Signal</keyword>
<feature type="chain" id="PRO_5045326866" evidence="1">
    <location>
        <begin position="23"/>
        <end position="212"/>
    </location>
</feature>
<dbReference type="Proteomes" id="UP001524499">
    <property type="component" value="Unassembled WGS sequence"/>
</dbReference>
<proteinExistence type="predicted"/>
<organism evidence="3 4">
    <name type="scientific">Methylomonas subterranea</name>
    <dbReference type="NCBI Taxonomy" id="2952225"/>
    <lineage>
        <taxon>Bacteria</taxon>
        <taxon>Pseudomonadati</taxon>
        <taxon>Pseudomonadota</taxon>
        <taxon>Gammaproteobacteria</taxon>
        <taxon>Methylococcales</taxon>
        <taxon>Methylococcaceae</taxon>
        <taxon>Methylomonas</taxon>
    </lineage>
</organism>
<reference evidence="3 4" key="1">
    <citation type="submission" date="2022-07" db="EMBL/GenBank/DDBJ databases">
        <title>Methylomonas rivi sp. nov., Methylomonas rosea sp. nov., Methylomonas aureus sp. nov. and Methylomonas subterranea sp. nov., four novel methanotrophs isolated from a freshwater creek and the deep terrestrial subsurface.</title>
        <authorList>
            <person name="Abin C."/>
            <person name="Sankaranarayanan K."/>
            <person name="Garner C."/>
            <person name="Sindelar R."/>
            <person name="Kotary K."/>
            <person name="Garner R."/>
            <person name="Barclay S."/>
            <person name="Lawson P."/>
            <person name="Krumholz L."/>
        </authorList>
    </citation>
    <scope>NUCLEOTIDE SEQUENCE [LARGE SCALE GENOMIC DNA]</scope>
    <source>
        <strain evidence="3 4">SURF-2</strain>
    </source>
</reference>
<feature type="domain" description="Rhodanese" evidence="2">
    <location>
        <begin position="70"/>
        <end position="178"/>
    </location>
</feature>
<feature type="signal peptide" evidence="1">
    <location>
        <begin position="1"/>
        <end position="22"/>
    </location>
</feature>
<comment type="caution">
    <text evidence="3">The sequence shown here is derived from an EMBL/GenBank/DDBJ whole genome shotgun (WGS) entry which is preliminary data.</text>
</comment>
<evidence type="ECO:0000259" key="2">
    <source>
        <dbReference type="PROSITE" id="PS50206"/>
    </source>
</evidence>
<dbReference type="SUPFAM" id="SSF52821">
    <property type="entry name" value="Rhodanese/Cell cycle control phosphatase"/>
    <property type="match status" value="1"/>
</dbReference>
<dbReference type="EMBL" id="JANIBJ010000037">
    <property type="protein sequence ID" value="MCQ8105774.1"/>
    <property type="molecule type" value="Genomic_DNA"/>
</dbReference>
<sequence length="212" mass="23563">MKPSKHALLLSLGLINLAAAHADETTGNRYGYPVLYHSEISSAQAWLHASDRKWNKHDDDDDWSDDNGQRPRKPVILDVRRIEEYVAGHPVGSINIPFPHVTKSPTKANDNTSGYIGYDISVDPDVNIQGSVNDGTLNIQSFIDYVEARFPDKDQPLYILCATGFRSVQAANALAKYGNSTPKSEIFGRATPVNISMHIPAACPPRRWLHWT</sequence>
<dbReference type="PANTHER" id="PTHR45431:SF3">
    <property type="entry name" value="RHODANESE-LIKE DOMAIN-CONTAINING PROTEIN 15, CHLOROPLASTIC"/>
    <property type="match status" value="1"/>
</dbReference>
<dbReference type="CDD" id="cd00158">
    <property type="entry name" value="RHOD"/>
    <property type="match status" value="1"/>
</dbReference>
<dbReference type="PANTHER" id="PTHR45431">
    <property type="entry name" value="RHODANESE-LIKE DOMAIN-CONTAINING PROTEIN 15, CHLOROPLASTIC"/>
    <property type="match status" value="1"/>
</dbReference>
<protein>
    <submittedName>
        <fullName evidence="3">Rhodanese-like domain-containing protein</fullName>
    </submittedName>
</protein>
<gene>
    <name evidence="3" type="ORF">NP590_16815</name>
</gene>
<dbReference type="InterPro" id="IPR001763">
    <property type="entry name" value="Rhodanese-like_dom"/>
</dbReference>
<evidence type="ECO:0000313" key="3">
    <source>
        <dbReference type="EMBL" id="MCQ8105774.1"/>
    </source>
</evidence>
<keyword evidence="4" id="KW-1185">Reference proteome</keyword>
<dbReference type="InterPro" id="IPR052367">
    <property type="entry name" value="Thiosulfate_ST/Rhodanese-like"/>
</dbReference>
<dbReference type="Gene3D" id="3.40.250.10">
    <property type="entry name" value="Rhodanese-like domain"/>
    <property type="match status" value="1"/>
</dbReference>
<evidence type="ECO:0000313" key="4">
    <source>
        <dbReference type="Proteomes" id="UP001524499"/>
    </source>
</evidence>
<accession>A0ABT1TKE0</accession>
<dbReference type="InterPro" id="IPR036873">
    <property type="entry name" value="Rhodanese-like_dom_sf"/>
</dbReference>
<dbReference type="RefSeq" id="WP_256603805.1">
    <property type="nucleotide sequence ID" value="NZ_JANIBJ010000037.1"/>
</dbReference>
<evidence type="ECO:0000256" key="1">
    <source>
        <dbReference type="SAM" id="SignalP"/>
    </source>
</evidence>
<dbReference type="Pfam" id="PF00581">
    <property type="entry name" value="Rhodanese"/>
    <property type="match status" value="1"/>
</dbReference>
<name>A0ABT1TKE0_9GAMM</name>
<dbReference type="PROSITE" id="PS50206">
    <property type="entry name" value="RHODANESE_3"/>
    <property type="match status" value="1"/>
</dbReference>